<dbReference type="InterPro" id="IPR029063">
    <property type="entry name" value="SAM-dependent_MTases_sf"/>
</dbReference>
<dbReference type="RefSeq" id="WP_207129002.1">
    <property type="nucleotide sequence ID" value="NZ_BOPO01000146.1"/>
</dbReference>
<gene>
    <name evidence="2" type="ORF">NUM_66760</name>
</gene>
<dbReference type="CDD" id="cd02440">
    <property type="entry name" value="AdoMet_MTases"/>
    <property type="match status" value="1"/>
</dbReference>
<keyword evidence="3" id="KW-1185">Reference proteome</keyword>
<name>A0A8J4AKG3_9ACTN</name>
<dbReference type="SUPFAM" id="SSF53335">
    <property type="entry name" value="S-adenosyl-L-methionine-dependent methyltransferases"/>
    <property type="match status" value="1"/>
</dbReference>
<dbReference type="Gene3D" id="3.40.50.150">
    <property type="entry name" value="Vaccinia Virus protein VP39"/>
    <property type="match status" value="1"/>
</dbReference>
<organism evidence="2 3">
    <name type="scientific">Actinocatenispora comari</name>
    <dbReference type="NCBI Taxonomy" id="2807577"/>
    <lineage>
        <taxon>Bacteria</taxon>
        <taxon>Bacillati</taxon>
        <taxon>Actinomycetota</taxon>
        <taxon>Actinomycetes</taxon>
        <taxon>Micromonosporales</taxon>
        <taxon>Micromonosporaceae</taxon>
        <taxon>Actinocatenispora</taxon>
    </lineage>
</organism>
<reference evidence="3" key="1">
    <citation type="journal article" date="2021" name="Int. J. Syst. Evol. Microbiol.">
        <title>Actinocatenispora comari sp. nov., an endophytic actinomycete isolated from aerial parts of Comarum salesowianum.</title>
        <authorList>
            <person name="Oyunbileg N."/>
            <person name="Iizaka Y."/>
            <person name="Hamada M."/>
            <person name="Davaapurev B.O."/>
            <person name="Fukumoto A."/>
            <person name="Tsetseg B."/>
            <person name="Kato F."/>
            <person name="Tamura T."/>
            <person name="Batkhuu J."/>
            <person name="Anzai Y."/>
        </authorList>
    </citation>
    <scope>NUCLEOTIDE SEQUENCE [LARGE SCALE GENOMIC DNA]</scope>
    <source>
        <strain evidence="3">NUM-2625</strain>
    </source>
</reference>
<accession>A0A8J4AKG3</accession>
<evidence type="ECO:0000259" key="1">
    <source>
        <dbReference type="Pfam" id="PF13649"/>
    </source>
</evidence>
<dbReference type="Proteomes" id="UP000614996">
    <property type="component" value="Unassembled WGS sequence"/>
</dbReference>
<protein>
    <recommendedName>
        <fullName evidence="1">Methyltransferase domain-containing protein</fullName>
    </recommendedName>
</protein>
<dbReference type="EMBL" id="BOPO01000146">
    <property type="protein sequence ID" value="GIL31422.1"/>
    <property type="molecule type" value="Genomic_DNA"/>
</dbReference>
<feature type="domain" description="Methyltransferase" evidence="1">
    <location>
        <begin position="44"/>
        <end position="134"/>
    </location>
</feature>
<proteinExistence type="predicted"/>
<evidence type="ECO:0000313" key="3">
    <source>
        <dbReference type="Proteomes" id="UP000614996"/>
    </source>
</evidence>
<evidence type="ECO:0000313" key="2">
    <source>
        <dbReference type="EMBL" id="GIL31422.1"/>
    </source>
</evidence>
<sequence length="266" mass="28556">MADILEYYRRGGERTRLDAGAGLLEALRTRDILARYLPAPPASVLDVGGATGAYAGDLAAAGHPVHVVDLVPEHVERAATLPGVTAEVGDARALAQPDASVEAVLLLGPLYHLLSRADRLAAWREAARVLRPGGVVLAATISRFASLHDGFVRGYYADPRFAPIVDRALATGVHRNTEPGRGWFTDAYFHRPEEPADEAREAGLTAERVLAVEGSLWQLGDRLTDLLADPDGIRLVLDQLRRVEAEPSLLGSSSHLITVAYRPGGR</sequence>
<dbReference type="AlphaFoldDB" id="A0A8J4AKG3"/>
<dbReference type="Pfam" id="PF13649">
    <property type="entry name" value="Methyltransf_25"/>
    <property type="match status" value="1"/>
</dbReference>
<comment type="caution">
    <text evidence="2">The sequence shown here is derived from an EMBL/GenBank/DDBJ whole genome shotgun (WGS) entry which is preliminary data.</text>
</comment>
<dbReference type="InterPro" id="IPR041698">
    <property type="entry name" value="Methyltransf_25"/>
</dbReference>